<dbReference type="GO" id="GO:0000976">
    <property type="term" value="F:transcription cis-regulatory region binding"/>
    <property type="evidence" value="ECO:0007669"/>
    <property type="project" value="TreeGrafter"/>
</dbReference>
<keyword evidence="3" id="KW-0238">DNA-binding</keyword>
<dbReference type="NCBIfam" id="NF040786">
    <property type="entry name" value="LysR_Sec_metab"/>
    <property type="match status" value="1"/>
</dbReference>
<evidence type="ECO:0000256" key="1">
    <source>
        <dbReference type="ARBA" id="ARBA00009437"/>
    </source>
</evidence>
<evidence type="ECO:0000256" key="4">
    <source>
        <dbReference type="ARBA" id="ARBA00023163"/>
    </source>
</evidence>
<reference evidence="6 7" key="1">
    <citation type="submission" date="2016-02" db="EMBL/GenBank/DDBJ databases">
        <title>Genome sequence of Tissierella creatinophila DSM 6911.</title>
        <authorList>
            <person name="Poehlein A."/>
            <person name="Daniel R."/>
        </authorList>
    </citation>
    <scope>NUCLEOTIDE SEQUENCE [LARGE SCALE GENOMIC DNA]</scope>
    <source>
        <strain evidence="6 7">DSM 6911</strain>
    </source>
</reference>
<dbReference type="FunFam" id="1.10.10.10:FF:000001">
    <property type="entry name" value="LysR family transcriptional regulator"/>
    <property type="match status" value="1"/>
</dbReference>
<dbReference type="InterPro" id="IPR005119">
    <property type="entry name" value="LysR_subst-bd"/>
</dbReference>
<keyword evidence="2" id="KW-0805">Transcription regulation</keyword>
<dbReference type="Proteomes" id="UP000186112">
    <property type="component" value="Unassembled WGS sequence"/>
</dbReference>
<name>A0A1U7M631_TISCR</name>
<keyword evidence="4" id="KW-0804">Transcription</keyword>
<dbReference type="InterPro" id="IPR000847">
    <property type="entry name" value="LysR_HTH_N"/>
</dbReference>
<dbReference type="GO" id="GO:0003700">
    <property type="term" value="F:DNA-binding transcription factor activity"/>
    <property type="evidence" value="ECO:0007669"/>
    <property type="project" value="InterPro"/>
</dbReference>
<evidence type="ECO:0000259" key="5">
    <source>
        <dbReference type="PROSITE" id="PS50931"/>
    </source>
</evidence>
<dbReference type="InterPro" id="IPR036390">
    <property type="entry name" value="WH_DNA-bd_sf"/>
</dbReference>
<dbReference type="EMBL" id="LTDM01000018">
    <property type="protein sequence ID" value="OLS02784.1"/>
    <property type="molecule type" value="Genomic_DNA"/>
</dbReference>
<organism evidence="6 7">
    <name type="scientific">Tissierella creatinophila DSM 6911</name>
    <dbReference type="NCBI Taxonomy" id="1123403"/>
    <lineage>
        <taxon>Bacteria</taxon>
        <taxon>Bacillati</taxon>
        <taxon>Bacillota</taxon>
        <taxon>Tissierellia</taxon>
        <taxon>Tissierellales</taxon>
        <taxon>Tissierellaceae</taxon>
        <taxon>Tissierella</taxon>
    </lineage>
</organism>
<evidence type="ECO:0000313" key="6">
    <source>
        <dbReference type="EMBL" id="OLS02784.1"/>
    </source>
</evidence>
<accession>A0A1U7M631</accession>
<dbReference type="Gene3D" id="3.40.190.290">
    <property type="match status" value="1"/>
</dbReference>
<gene>
    <name evidence="6" type="primary">cmpR</name>
    <name evidence="6" type="ORF">TICRE_12690</name>
</gene>
<dbReference type="SUPFAM" id="SSF53850">
    <property type="entry name" value="Periplasmic binding protein-like II"/>
    <property type="match status" value="1"/>
</dbReference>
<proteinExistence type="inferred from homology"/>
<comment type="caution">
    <text evidence="6">The sequence shown here is derived from an EMBL/GenBank/DDBJ whole genome shotgun (WGS) entry which is preliminary data.</text>
</comment>
<dbReference type="InterPro" id="IPR036388">
    <property type="entry name" value="WH-like_DNA-bd_sf"/>
</dbReference>
<dbReference type="Gene3D" id="1.10.10.10">
    <property type="entry name" value="Winged helix-like DNA-binding domain superfamily/Winged helix DNA-binding domain"/>
    <property type="match status" value="1"/>
</dbReference>
<dbReference type="AlphaFoldDB" id="A0A1U7M631"/>
<keyword evidence="7" id="KW-1185">Reference proteome</keyword>
<feature type="domain" description="HTH lysR-type" evidence="5">
    <location>
        <begin position="1"/>
        <end position="57"/>
    </location>
</feature>
<dbReference type="Pfam" id="PF00126">
    <property type="entry name" value="HTH_1"/>
    <property type="match status" value="1"/>
</dbReference>
<evidence type="ECO:0000256" key="3">
    <source>
        <dbReference type="ARBA" id="ARBA00023125"/>
    </source>
</evidence>
<dbReference type="PANTHER" id="PTHR30126:SF64">
    <property type="entry name" value="HTH-TYPE TRANSCRIPTIONAL REGULATOR CITR"/>
    <property type="match status" value="1"/>
</dbReference>
<evidence type="ECO:0000313" key="7">
    <source>
        <dbReference type="Proteomes" id="UP000186112"/>
    </source>
</evidence>
<dbReference type="SUPFAM" id="SSF46785">
    <property type="entry name" value="Winged helix' DNA-binding domain"/>
    <property type="match status" value="1"/>
</dbReference>
<comment type="similarity">
    <text evidence="1">Belongs to the LysR transcriptional regulatory family.</text>
</comment>
<evidence type="ECO:0000256" key="2">
    <source>
        <dbReference type="ARBA" id="ARBA00023015"/>
    </source>
</evidence>
<dbReference type="PROSITE" id="PS50931">
    <property type="entry name" value="HTH_LYSR"/>
    <property type="match status" value="1"/>
</dbReference>
<dbReference type="InterPro" id="IPR047788">
    <property type="entry name" value="LysR-like_Sec_metab"/>
</dbReference>
<dbReference type="Pfam" id="PF03466">
    <property type="entry name" value="LysR_substrate"/>
    <property type="match status" value="1"/>
</dbReference>
<dbReference type="PANTHER" id="PTHR30126">
    <property type="entry name" value="HTH-TYPE TRANSCRIPTIONAL REGULATOR"/>
    <property type="match status" value="1"/>
</dbReference>
<sequence>MEFKQVECFVAVARENSFSKAADVLFLSQPAITSNIQKLERELGMVLFDRNKNITLTKGGVKFFPYAVEILNIRDKAEIAISQHKNNIEGVLEICASTIPEQYLLPHIIKAFKEVYPQVHFSIRHKDSKEVIEGILSGMTNFGFIGAKYSHEGIKYIDFFQDKLVLITSPEKTFATDPISIQSLIGEEIVLREEGSGTRQLIENALKEKKLNLNIFRSQTINYSMEAIKKMVALNVGISFASDVSVKCEVASGRLKQYEVEDLNLNRAFSLVYCNNRYLSPAEEKFKEFVAKWKWDNIDI</sequence>
<dbReference type="OrthoDB" id="9785745at2"/>
<dbReference type="RefSeq" id="WP_075726241.1">
    <property type="nucleotide sequence ID" value="NZ_LTDM01000018.1"/>
</dbReference>
<protein>
    <submittedName>
        <fullName evidence="6">HTH-type transcriptional activator CmpR</fullName>
    </submittedName>
</protein>
<dbReference type="PRINTS" id="PR00039">
    <property type="entry name" value="HTHLYSR"/>
</dbReference>